<accession>W4JWB7</accession>
<proteinExistence type="predicted"/>
<dbReference type="HOGENOM" id="CLU_2512911_0_0_1"/>
<dbReference type="InParanoid" id="W4JWB7"/>
<dbReference type="Proteomes" id="UP000030671">
    <property type="component" value="Unassembled WGS sequence"/>
</dbReference>
<dbReference type="RefSeq" id="XP_009549792.1">
    <property type="nucleotide sequence ID" value="XM_009551497.1"/>
</dbReference>
<dbReference type="GeneID" id="20673664"/>
<evidence type="ECO:0000313" key="2">
    <source>
        <dbReference type="Proteomes" id="UP000030671"/>
    </source>
</evidence>
<name>W4JWB7_HETIT</name>
<dbReference type="EMBL" id="KI925462">
    <property type="protein sequence ID" value="ETW77759.1"/>
    <property type="molecule type" value="Genomic_DNA"/>
</dbReference>
<evidence type="ECO:0000313" key="1">
    <source>
        <dbReference type="EMBL" id="ETW77759.1"/>
    </source>
</evidence>
<gene>
    <name evidence="1" type="ORF">HETIRDRAFT_420593</name>
</gene>
<dbReference type="AlphaFoldDB" id="W4JWB7"/>
<keyword evidence="2" id="KW-1185">Reference proteome</keyword>
<protein>
    <submittedName>
        <fullName evidence="1">Uncharacterized protein</fullName>
    </submittedName>
</protein>
<dbReference type="KEGG" id="hir:HETIRDRAFT_420593"/>
<organism evidence="1 2">
    <name type="scientific">Heterobasidion irregulare (strain TC 32-1)</name>
    <dbReference type="NCBI Taxonomy" id="747525"/>
    <lineage>
        <taxon>Eukaryota</taxon>
        <taxon>Fungi</taxon>
        <taxon>Dikarya</taxon>
        <taxon>Basidiomycota</taxon>
        <taxon>Agaricomycotina</taxon>
        <taxon>Agaricomycetes</taxon>
        <taxon>Russulales</taxon>
        <taxon>Bondarzewiaceae</taxon>
        <taxon>Heterobasidion</taxon>
        <taxon>Heterobasidion annosum species complex</taxon>
    </lineage>
</organism>
<reference evidence="1 2" key="1">
    <citation type="journal article" date="2012" name="New Phytol.">
        <title>Insight into trade-off between wood decay and parasitism from the genome of a fungal forest pathogen.</title>
        <authorList>
            <person name="Olson A."/>
            <person name="Aerts A."/>
            <person name="Asiegbu F."/>
            <person name="Belbahri L."/>
            <person name="Bouzid O."/>
            <person name="Broberg A."/>
            <person name="Canback B."/>
            <person name="Coutinho P.M."/>
            <person name="Cullen D."/>
            <person name="Dalman K."/>
            <person name="Deflorio G."/>
            <person name="van Diepen L.T."/>
            <person name="Dunand C."/>
            <person name="Duplessis S."/>
            <person name="Durling M."/>
            <person name="Gonthier P."/>
            <person name="Grimwood J."/>
            <person name="Fossdal C.G."/>
            <person name="Hansson D."/>
            <person name="Henrissat B."/>
            <person name="Hietala A."/>
            <person name="Himmelstrand K."/>
            <person name="Hoffmeister D."/>
            <person name="Hogberg N."/>
            <person name="James T.Y."/>
            <person name="Karlsson M."/>
            <person name="Kohler A."/>
            <person name="Kues U."/>
            <person name="Lee Y.H."/>
            <person name="Lin Y.C."/>
            <person name="Lind M."/>
            <person name="Lindquist E."/>
            <person name="Lombard V."/>
            <person name="Lucas S."/>
            <person name="Lunden K."/>
            <person name="Morin E."/>
            <person name="Murat C."/>
            <person name="Park J."/>
            <person name="Raffaello T."/>
            <person name="Rouze P."/>
            <person name="Salamov A."/>
            <person name="Schmutz J."/>
            <person name="Solheim H."/>
            <person name="Stahlberg J."/>
            <person name="Velez H."/>
            <person name="de Vries R.P."/>
            <person name="Wiebenga A."/>
            <person name="Woodward S."/>
            <person name="Yakovlev I."/>
            <person name="Garbelotto M."/>
            <person name="Martin F."/>
            <person name="Grigoriev I.V."/>
            <person name="Stenlid J."/>
        </authorList>
    </citation>
    <scope>NUCLEOTIDE SEQUENCE [LARGE SCALE GENOMIC DNA]</scope>
    <source>
        <strain evidence="1 2">TC 32-1</strain>
    </source>
</reference>
<sequence length="85" mass="9081">MNAYASWLSPLSSGFPVPSFSSRDPKAITFIRRFGGWSFVLANRADADHNPTSYLVSCHAPSAPLATGNPASAYPTLFISNFAAD</sequence>